<feature type="region of interest" description="Disordered" evidence="2">
    <location>
        <begin position="1049"/>
        <end position="1104"/>
    </location>
</feature>
<feature type="region of interest" description="Disordered" evidence="2">
    <location>
        <begin position="387"/>
        <end position="500"/>
    </location>
</feature>
<feature type="compositionally biased region" description="Basic residues" evidence="2">
    <location>
        <begin position="432"/>
        <end position="446"/>
    </location>
</feature>
<feature type="region of interest" description="Disordered" evidence="2">
    <location>
        <begin position="273"/>
        <end position="360"/>
    </location>
</feature>
<keyword evidence="1" id="KW-0175">Coiled coil</keyword>
<evidence type="ECO:0000256" key="2">
    <source>
        <dbReference type="SAM" id="MobiDB-lite"/>
    </source>
</evidence>
<comment type="caution">
    <text evidence="3">The sequence shown here is derived from an EMBL/GenBank/DDBJ whole genome shotgun (WGS) entry which is preliminary data.</text>
</comment>
<evidence type="ECO:0000256" key="1">
    <source>
        <dbReference type="SAM" id="Coils"/>
    </source>
</evidence>
<sequence length="2023" mass="223548">MWVHAKRTSDLQVAEVLMLVDFKDTVEGMKTKRETGKARFRLDSSLLDEPRATCNDDPGYSAWGSVIYAQKFDKEAKRQRALSHAAKEKEIRARYQVIGEARQPQRSDPQPAKGRDVKSQSVVPKTEGPGFIRNVSIFLSPFQMVLIVGYTYHDGDRKQTELGPASKPAGDDAQAMLAEDVVEVEEDYVEFQMMAGPLNRGEGRMSCLALENLFEVEQFYINMEWDVSAKQLYKGKPVQQLFKFIRHLRESLPPPARKLKGCCKIQADRKEAGKEEEECQEGQEGEEEEEGQEGQEGEEEEEGQEEQEGEEEVEVVDDPIIPLEKEGLKSVMKKDRKFGLGSGAEPVKRLKQKTPEESEDVLLVSSSKSAECKELEAIRAKIRELQLLTPEEPEATVDPGMQRSLRRVKRDAIAEGKGRGRGAGKKGNNGKGRGKSSRSVIKKQLKPKAEPKAKAKAKAKAKSTKGKDKGSEAGTPPPPKNAKAKTKSGKAPKPGAADDEPQVVVTAEAQISIGVSTVHEILLIMLAIVSNMPLDFTQEYEAVEFTNGLMLVVLLKLKPGSIVHGRSIRGNAMADRILSNSRAVLIFHRSLQARLAKKQRPYTKAVSAAYARMFITGTFQKWWRPGRWFASGDRPLMGMSLEARELLKNLEKLHDMEQVTPPPHEQQLPEDEQDDQPCKKVRRRKSKAKAKAKASAGAKDDGHKKLPPRSPPLTGGATSGVVRDVGEDAQPSFPSDELPTPFKSTQKETPLKDPTPSEPKPTPGKASTPKPKPSSRASSPKPKPSPSRASSPKPKPSPRASSPSTRLSGSKPQPSPTEPSPSRAKPSPEAATAPAKPKQTPRKSLLETFESVSDVPPETTVLTIPAAQPDLSSESGDEILRYAMHKNLVELSSGEEEKDDYVGTPLKDTKAEPDLSADDTQDDASSDENEAGGKTLAKLTKPEEAKLEAVLRRLCKADRRGNYQEAFLQKVNHVYRQSRSNEFKTKSGFYTDQMMADELKFSEKDKYQKKLLWYWCDIAYEGTKASKDEEELIRDTSLCDGARVSEVPLGLESKLPDSDEEVDNDADDDDDDNDDEDDEEGDEMKQGKLGKRRSKENLDGELEDIDGVPTMLDEMLKLDQRASKLVDRKVANLQTRIAELSQKHDELADMKSAYDCDETIDTVKLSKLINTVNKMYFVDKISGQQHLEGHPCIMFSDFLATLADMDKMEILTAGADLRSFWDKMQPLKPHHPVYKLSAEDRAFTIPIYLIGDEGRGYKKSAVFVLGSEPVLGSGCEAEDERTAAEPLRMNFRGNSIVTRQLYSVMPRTTYLKDSTPLHKLVSAWAEDLAKCFTTGLEVTLWDFGVTGAAATGIDKNLSHLYDEMKVFEKKNKLYLHMNALTKGLLAISSSADFPYGAWFKGADTTFVMKFLIFKFQNVLEEHDFQDSEVRLYFEQILACLKAFDSFLSMLYKAGLFFELPRLAKIFRCGRTMVQLYAKIATLAYGRHLPRFKLNPKYHMLLHVLLDLKFATESNCQALNPISHSCQMAEDFINRIATLGRSVKANKVPERTLYLYKVELARVTRSLTDVPAQRQETVVCPGSVGEAVKEPLGFDPEAALNTILAAVSRPKERKRYVGLLVAKYFYWFTNLSNFMLGLQLSAAALGLGCARLRRAAQRAAGAPTAKEAQQARVRDGRLLGSFASTLTAHLQAGRDVKLSHSDVIACLAAYAGSASRKREDHADRMTVMNMKSVSTSLPDDGFMVAARDYLKQPSPTPRDAQVVKLVPVLRSLENGSGSSGCPEALLVSEGRWKYLAPKAAVADGALWLSLCPQQGRMLAGEVPLICSLEDLVVYVDPGEEGSPSSLSDERRRLLVDELRSGSPPQPLSLRGAAAGSAIRALATTGSNDEADSEAMNVLAQAAAESVASWQLQDIVSCAEDLEEVLCPGKDADDDDLQDEYGFDPEDLTDARTKSLAEDISLQLVEEEVDHLWRVLLTAVSGRPYVPSAEALRLIAAMAETCMSLEGGLTYGNCGRLLKWTVRPS</sequence>
<feature type="compositionally biased region" description="Low complexity" evidence="2">
    <location>
        <begin position="824"/>
        <end position="838"/>
    </location>
</feature>
<feature type="compositionally biased region" description="Acidic residues" evidence="2">
    <location>
        <begin position="1058"/>
        <end position="1082"/>
    </location>
</feature>
<feature type="compositionally biased region" description="Acidic residues" evidence="2">
    <location>
        <begin position="274"/>
        <end position="317"/>
    </location>
</feature>
<feature type="compositionally biased region" description="Acidic residues" evidence="2">
    <location>
        <begin position="915"/>
        <end position="930"/>
    </location>
</feature>
<keyword evidence="4" id="KW-1185">Reference proteome</keyword>
<dbReference type="EMBL" id="LSRX01000259">
    <property type="protein sequence ID" value="OLQ02634.1"/>
    <property type="molecule type" value="Genomic_DNA"/>
</dbReference>
<feature type="compositionally biased region" description="Basic residues" evidence="2">
    <location>
        <begin position="679"/>
        <end position="692"/>
    </location>
</feature>
<evidence type="ECO:0000313" key="3">
    <source>
        <dbReference type="EMBL" id="OLQ02634.1"/>
    </source>
</evidence>
<gene>
    <name evidence="3" type="ORF">AK812_SmicGene14477</name>
</gene>
<name>A0A1Q9E5C9_SYMMI</name>
<dbReference type="Proteomes" id="UP000186817">
    <property type="component" value="Unassembled WGS sequence"/>
</dbReference>
<dbReference type="OrthoDB" id="437472at2759"/>
<accession>A0A1Q9E5C9</accession>
<feature type="coiled-coil region" evidence="1">
    <location>
        <begin position="1123"/>
        <end position="1150"/>
    </location>
</feature>
<proteinExistence type="predicted"/>
<feature type="region of interest" description="Disordered" evidence="2">
    <location>
        <begin position="99"/>
        <end position="125"/>
    </location>
</feature>
<organism evidence="3 4">
    <name type="scientific">Symbiodinium microadriaticum</name>
    <name type="common">Dinoflagellate</name>
    <name type="synonym">Zooxanthella microadriatica</name>
    <dbReference type="NCBI Taxonomy" id="2951"/>
    <lineage>
        <taxon>Eukaryota</taxon>
        <taxon>Sar</taxon>
        <taxon>Alveolata</taxon>
        <taxon>Dinophyceae</taxon>
        <taxon>Suessiales</taxon>
        <taxon>Symbiodiniaceae</taxon>
        <taxon>Symbiodinium</taxon>
    </lineage>
</organism>
<feature type="region of interest" description="Disordered" evidence="2">
    <location>
        <begin position="659"/>
        <end position="939"/>
    </location>
</feature>
<evidence type="ECO:0000313" key="4">
    <source>
        <dbReference type="Proteomes" id="UP000186817"/>
    </source>
</evidence>
<protein>
    <submittedName>
        <fullName evidence="3">Uncharacterized protein</fullName>
    </submittedName>
</protein>
<feature type="compositionally biased region" description="Basic residues" evidence="2">
    <location>
        <begin position="454"/>
        <end position="464"/>
    </location>
</feature>
<feature type="compositionally biased region" description="Low complexity" evidence="2">
    <location>
        <begin position="763"/>
        <end position="806"/>
    </location>
</feature>
<reference evidence="3 4" key="1">
    <citation type="submission" date="2016-02" db="EMBL/GenBank/DDBJ databases">
        <title>Genome analysis of coral dinoflagellate symbionts highlights evolutionary adaptations to a symbiotic lifestyle.</title>
        <authorList>
            <person name="Aranda M."/>
            <person name="Li Y."/>
            <person name="Liew Y.J."/>
            <person name="Baumgarten S."/>
            <person name="Simakov O."/>
            <person name="Wilson M."/>
            <person name="Piel J."/>
            <person name="Ashoor H."/>
            <person name="Bougouffa S."/>
            <person name="Bajic V.B."/>
            <person name="Ryu T."/>
            <person name="Ravasi T."/>
            <person name="Bayer T."/>
            <person name="Micklem G."/>
            <person name="Kim H."/>
            <person name="Bhak J."/>
            <person name="Lajeunesse T.C."/>
            <person name="Voolstra C.R."/>
        </authorList>
    </citation>
    <scope>NUCLEOTIDE SEQUENCE [LARGE SCALE GENOMIC DNA]</scope>
    <source>
        <strain evidence="3 4">CCMP2467</strain>
    </source>
</reference>